<feature type="domain" description="UBA" evidence="20">
    <location>
        <begin position="315"/>
        <end position="354"/>
    </location>
</feature>
<evidence type="ECO:0000256" key="17">
    <source>
        <dbReference type="ARBA" id="ARBA00048679"/>
    </source>
</evidence>
<keyword evidence="15" id="KW-0966">Cell projection</keyword>
<feature type="domain" description="Protein kinase" evidence="19">
    <location>
        <begin position="50"/>
        <end position="296"/>
    </location>
</feature>
<evidence type="ECO:0000259" key="20">
    <source>
        <dbReference type="PROSITE" id="PS50030"/>
    </source>
</evidence>
<evidence type="ECO:0000259" key="21">
    <source>
        <dbReference type="PROSITE" id="PS50032"/>
    </source>
</evidence>
<dbReference type="PROSITE" id="PS50030">
    <property type="entry name" value="UBA"/>
    <property type="match status" value="1"/>
</dbReference>
<dbReference type="GO" id="GO:0004674">
    <property type="term" value="F:protein serine/threonine kinase activity"/>
    <property type="evidence" value="ECO:0007669"/>
    <property type="project" value="UniProtKB-KW"/>
</dbReference>
<dbReference type="Proteomes" id="UP000265200">
    <property type="component" value="Chromosome 18"/>
</dbReference>
<dbReference type="FunFam" id="3.30.310.80:FF:000001">
    <property type="entry name" value="Non-specific serine/threonine protein kinase"/>
    <property type="match status" value="1"/>
</dbReference>
<feature type="compositionally biased region" description="Low complexity" evidence="18">
    <location>
        <begin position="405"/>
        <end position="414"/>
    </location>
</feature>
<proteinExistence type="inferred from homology"/>
<dbReference type="Gene3D" id="1.10.510.10">
    <property type="entry name" value="Transferase(Phosphotransferase) domain 1"/>
    <property type="match status" value="1"/>
</dbReference>
<dbReference type="InterPro" id="IPR028375">
    <property type="entry name" value="KA1/Ssp2_C"/>
</dbReference>
<keyword evidence="9" id="KW-0808">Transferase</keyword>
<evidence type="ECO:0000256" key="3">
    <source>
        <dbReference type="ARBA" id="ARBA00004496"/>
    </source>
</evidence>
<dbReference type="GO" id="GO:0030425">
    <property type="term" value="C:dendrite"/>
    <property type="evidence" value="ECO:0007669"/>
    <property type="project" value="UniProtKB-SubCell"/>
</dbReference>
<evidence type="ECO:0000256" key="15">
    <source>
        <dbReference type="ARBA" id="ARBA00023273"/>
    </source>
</evidence>
<evidence type="ECO:0000256" key="10">
    <source>
        <dbReference type="ARBA" id="ARBA00022723"/>
    </source>
</evidence>
<evidence type="ECO:0000256" key="11">
    <source>
        <dbReference type="ARBA" id="ARBA00022741"/>
    </source>
</evidence>
<dbReference type="CDD" id="cd14072">
    <property type="entry name" value="STKc_MARK"/>
    <property type="match status" value="1"/>
</dbReference>
<feature type="compositionally biased region" description="Polar residues" evidence="18">
    <location>
        <begin position="524"/>
        <end position="533"/>
    </location>
</feature>
<evidence type="ECO:0000256" key="7">
    <source>
        <dbReference type="ARBA" id="ARBA00022527"/>
    </source>
</evidence>
<dbReference type="Ensembl" id="ENSORLT00015000165.1">
    <property type="protein sequence ID" value="ENSORLP00015008825.1"/>
    <property type="gene ID" value="ENSORLG00015009735.1"/>
</dbReference>
<dbReference type="InterPro" id="IPR015940">
    <property type="entry name" value="UBA"/>
</dbReference>
<dbReference type="InterPro" id="IPR049508">
    <property type="entry name" value="MARK1-4_cat"/>
</dbReference>
<dbReference type="Gene3D" id="3.30.200.20">
    <property type="entry name" value="Phosphorylase Kinase, domain 1"/>
    <property type="match status" value="1"/>
</dbReference>
<dbReference type="Pfam" id="PF00627">
    <property type="entry name" value="UBA"/>
    <property type="match status" value="1"/>
</dbReference>
<dbReference type="FunFam" id="1.10.8.10:FF:000005">
    <property type="entry name" value="Non-specific serine/threonine protein kinase"/>
    <property type="match status" value="1"/>
</dbReference>
<dbReference type="FunFam" id="1.10.510.10:FF:000156">
    <property type="entry name" value="Serine/threonine-protein kinase SIK3 homolog"/>
    <property type="match status" value="1"/>
</dbReference>
<evidence type="ECO:0000256" key="6">
    <source>
        <dbReference type="ARBA" id="ARBA00022490"/>
    </source>
</evidence>
<protein>
    <recommendedName>
        <fullName evidence="5">non-specific serine/threonine protein kinase</fullName>
        <ecNumber evidence="5">2.7.11.1</ecNumber>
    </recommendedName>
</protein>
<evidence type="ECO:0000256" key="12">
    <source>
        <dbReference type="ARBA" id="ARBA00022777"/>
    </source>
</evidence>
<dbReference type="Pfam" id="PF00069">
    <property type="entry name" value="Pkinase"/>
    <property type="match status" value="1"/>
</dbReference>
<keyword evidence="13" id="KW-0067">ATP-binding</keyword>
<evidence type="ECO:0000256" key="18">
    <source>
        <dbReference type="SAM" id="MobiDB-lite"/>
    </source>
</evidence>
<dbReference type="AlphaFoldDB" id="A0A3P9HM24"/>
<comment type="subcellular location">
    <subcellularLocation>
        <location evidence="2">Cell projection</location>
        <location evidence="2">Dendrite</location>
    </subcellularLocation>
    <subcellularLocation>
        <location evidence="3">Cytoplasm</location>
    </subcellularLocation>
</comment>
<comment type="similarity">
    <text evidence="4">Belongs to the protein kinase superfamily. CAMK Ser/Thr protein kinase family. SNF1 subfamily.</text>
</comment>
<feature type="compositionally biased region" description="Low complexity" evidence="18">
    <location>
        <begin position="503"/>
        <end position="514"/>
    </location>
</feature>
<feature type="compositionally biased region" description="Polar residues" evidence="18">
    <location>
        <begin position="477"/>
        <end position="493"/>
    </location>
</feature>
<reference evidence="22" key="4">
    <citation type="submission" date="2025-09" db="UniProtKB">
        <authorList>
            <consortium name="Ensembl"/>
        </authorList>
    </citation>
    <scope>IDENTIFICATION</scope>
    <source>
        <strain evidence="22">HSOK</strain>
    </source>
</reference>
<dbReference type="Gene3D" id="1.10.8.10">
    <property type="entry name" value="DNA helicase RuvA subunit, C-terminal domain"/>
    <property type="match status" value="1"/>
</dbReference>
<keyword evidence="8" id="KW-0597">Phosphoprotein</keyword>
<dbReference type="Pfam" id="PF02149">
    <property type="entry name" value="KA1"/>
    <property type="match status" value="1"/>
</dbReference>
<dbReference type="InterPro" id="IPR011009">
    <property type="entry name" value="Kinase-like_dom_sf"/>
</dbReference>
<comment type="catalytic activity">
    <reaction evidence="17">
        <text>L-seryl-[protein] + ATP = O-phospho-L-seryl-[protein] + ADP + H(+)</text>
        <dbReference type="Rhea" id="RHEA:17989"/>
        <dbReference type="Rhea" id="RHEA-COMP:9863"/>
        <dbReference type="Rhea" id="RHEA-COMP:11604"/>
        <dbReference type="ChEBI" id="CHEBI:15378"/>
        <dbReference type="ChEBI" id="CHEBI:29999"/>
        <dbReference type="ChEBI" id="CHEBI:30616"/>
        <dbReference type="ChEBI" id="CHEBI:83421"/>
        <dbReference type="ChEBI" id="CHEBI:456216"/>
        <dbReference type="EC" id="2.7.11.1"/>
    </reaction>
</comment>
<dbReference type="GO" id="GO:0005737">
    <property type="term" value="C:cytoplasm"/>
    <property type="evidence" value="ECO:0007669"/>
    <property type="project" value="UniProtKB-SubCell"/>
</dbReference>
<keyword evidence="10" id="KW-0479">Metal-binding</keyword>
<dbReference type="InterPro" id="IPR001772">
    <property type="entry name" value="KA1_dom"/>
</dbReference>
<dbReference type="InterPro" id="IPR008271">
    <property type="entry name" value="Ser/Thr_kinase_AS"/>
</dbReference>
<keyword evidence="6" id="KW-0963">Cytoplasm</keyword>
<dbReference type="FunFam" id="3.30.200.20:FF:000003">
    <property type="entry name" value="Non-specific serine/threonine protein kinase"/>
    <property type="match status" value="1"/>
</dbReference>
<keyword evidence="7" id="KW-0723">Serine/threonine-protein kinase</keyword>
<organism evidence="22 23">
    <name type="scientific">Oryzias latipes</name>
    <name type="common">Japanese rice fish</name>
    <name type="synonym">Japanese killifish</name>
    <dbReference type="NCBI Taxonomy" id="8090"/>
    <lineage>
        <taxon>Eukaryota</taxon>
        <taxon>Metazoa</taxon>
        <taxon>Chordata</taxon>
        <taxon>Craniata</taxon>
        <taxon>Vertebrata</taxon>
        <taxon>Euteleostomi</taxon>
        <taxon>Actinopterygii</taxon>
        <taxon>Neopterygii</taxon>
        <taxon>Teleostei</taxon>
        <taxon>Neoteleostei</taxon>
        <taxon>Acanthomorphata</taxon>
        <taxon>Ovalentaria</taxon>
        <taxon>Atherinomorphae</taxon>
        <taxon>Beloniformes</taxon>
        <taxon>Adrianichthyidae</taxon>
        <taxon>Oryziinae</taxon>
        <taxon>Oryzias</taxon>
    </lineage>
</organism>
<evidence type="ECO:0000256" key="9">
    <source>
        <dbReference type="ARBA" id="ARBA00022679"/>
    </source>
</evidence>
<evidence type="ECO:0000256" key="14">
    <source>
        <dbReference type="ARBA" id="ARBA00022842"/>
    </source>
</evidence>
<evidence type="ECO:0000256" key="5">
    <source>
        <dbReference type="ARBA" id="ARBA00012513"/>
    </source>
</evidence>
<dbReference type="PROSITE" id="PS00108">
    <property type="entry name" value="PROTEIN_KINASE_ST"/>
    <property type="match status" value="1"/>
</dbReference>
<evidence type="ECO:0000256" key="1">
    <source>
        <dbReference type="ARBA" id="ARBA00001946"/>
    </source>
</evidence>
<dbReference type="InterPro" id="IPR000719">
    <property type="entry name" value="Prot_kinase_dom"/>
</dbReference>
<dbReference type="Gene3D" id="3.30.310.80">
    <property type="entry name" value="Kinase associated domain 1, KA1"/>
    <property type="match status" value="1"/>
</dbReference>
<dbReference type="SUPFAM" id="SSF103243">
    <property type="entry name" value="KA1-like"/>
    <property type="match status" value="1"/>
</dbReference>
<name>A0A3P9HM24_ORYLA</name>
<feature type="compositionally biased region" description="Polar residues" evidence="18">
    <location>
        <begin position="429"/>
        <end position="449"/>
    </location>
</feature>
<dbReference type="GO" id="GO:0046872">
    <property type="term" value="F:metal ion binding"/>
    <property type="evidence" value="ECO:0007669"/>
    <property type="project" value="UniProtKB-KW"/>
</dbReference>
<evidence type="ECO:0000256" key="16">
    <source>
        <dbReference type="ARBA" id="ARBA00047899"/>
    </source>
</evidence>
<dbReference type="SUPFAM" id="SSF56112">
    <property type="entry name" value="Protein kinase-like (PK-like)"/>
    <property type="match status" value="1"/>
</dbReference>
<dbReference type="GO" id="GO:0005524">
    <property type="term" value="F:ATP binding"/>
    <property type="evidence" value="ECO:0007669"/>
    <property type="project" value="UniProtKB-KW"/>
</dbReference>
<dbReference type="CDD" id="cd14406">
    <property type="entry name" value="UBA_MARK2"/>
    <property type="match status" value="1"/>
</dbReference>
<dbReference type="PROSITE" id="PS50011">
    <property type="entry name" value="PROTEIN_KINASE_DOM"/>
    <property type="match status" value="1"/>
</dbReference>
<dbReference type="PANTHER" id="PTHR24346:SF56">
    <property type="entry name" value="SERINE_THREONINE-PROTEIN KINASE MARK2"/>
    <property type="match status" value="1"/>
</dbReference>
<evidence type="ECO:0000256" key="2">
    <source>
        <dbReference type="ARBA" id="ARBA00004279"/>
    </source>
</evidence>
<dbReference type="SMART" id="SM00165">
    <property type="entry name" value="UBA"/>
    <property type="match status" value="1"/>
</dbReference>
<reference evidence="22" key="3">
    <citation type="submission" date="2025-08" db="UniProtKB">
        <authorList>
            <consortium name="Ensembl"/>
        </authorList>
    </citation>
    <scope>IDENTIFICATION</scope>
    <source>
        <strain evidence="22">HSOK</strain>
    </source>
</reference>
<dbReference type="GO" id="GO:0106310">
    <property type="term" value="F:protein serine kinase activity"/>
    <property type="evidence" value="ECO:0007669"/>
    <property type="project" value="RHEA"/>
</dbReference>
<dbReference type="EC" id="2.7.11.1" evidence="5"/>
<sequence length="662" mass="74216">MLPVCWKATALTFLSRDTSQPKNHDFGLMSRCRNSLATTTSDEQPHIGQYRLLKTIGKGNFAKVKLARHVLTGKEVGEKKCIFLFLLQLFREVRIMKLLNHPNIVKLFEVIETDKTLYLVMEYASGGEVFDYLVAHGRMKEKEARAKFRQIVSAVQYCHQKCIVHRDLKAENLLLDAEMNIKIADFGFSNEFTLGNKLDTFCGSPPYAAPELFQGKKYDGPEVDVWSLGVILYTLVSGSLPFDGQNLKELRERVLRGKYRIPFYMSTDCENLLKKFLILNPSKRGSLEQIMRDRWMNVGYEEEELKPYIEPQPDYKDPRRTDVMLQMGYSQEEIKDSLVNQKYNEVMATYLLLDYKNSEVQAVPHTQLLSFLLKTDVNKAQLSVLFSKRGGPGDSRPAAEDSGKKSLSGSSTTKVPASPLVSLDRKKSATPSTNSILSTGTSRSRNSPLTDRATLGQGIQNGKDSGAPQRAPVASPSAHNISSAAVSDRTNFSRGGVRSTFHAGQQRGARDQQGSTYTGGPASPSLSHGNSQARRTHGATGIFSKFTSKFVRTPPANASQKDSAKPRSLRFTWSMKTTSSMEPAEMMREIRKVLDSNNCDYDERERYMLLCTSSDPHNFVQWEMEVCKLPRLSLNGVRFKRISGTSIAFKNIASKIANELKL</sequence>
<dbReference type="PANTHER" id="PTHR24346">
    <property type="entry name" value="MAP/MICROTUBULE AFFINITY-REGULATING KINASE"/>
    <property type="match status" value="1"/>
</dbReference>
<keyword evidence="12" id="KW-0418">Kinase</keyword>
<evidence type="ECO:0000256" key="4">
    <source>
        <dbReference type="ARBA" id="ARBA00006234"/>
    </source>
</evidence>
<accession>A0A3P9HM24</accession>
<keyword evidence="14" id="KW-0460">Magnesium</keyword>
<keyword evidence="11" id="KW-0547">Nucleotide-binding</keyword>
<evidence type="ECO:0000256" key="8">
    <source>
        <dbReference type="ARBA" id="ARBA00022553"/>
    </source>
</evidence>
<dbReference type="SMART" id="SM00220">
    <property type="entry name" value="S_TKc"/>
    <property type="match status" value="1"/>
</dbReference>
<reference key="1">
    <citation type="journal article" date="2007" name="Nature">
        <title>The medaka draft genome and insights into vertebrate genome evolution.</title>
        <authorList>
            <person name="Kasahara M."/>
            <person name="Naruse K."/>
            <person name="Sasaki S."/>
            <person name="Nakatani Y."/>
            <person name="Qu W."/>
            <person name="Ahsan B."/>
            <person name="Yamada T."/>
            <person name="Nagayasu Y."/>
            <person name="Doi K."/>
            <person name="Kasai Y."/>
            <person name="Jindo T."/>
            <person name="Kobayashi D."/>
            <person name="Shimada A."/>
            <person name="Toyoda A."/>
            <person name="Kuroki Y."/>
            <person name="Fujiyama A."/>
            <person name="Sasaki T."/>
            <person name="Shimizu A."/>
            <person name="Asakawa S."/>
            <person name="Shimizu N."/>
            <person name="Hashimoto S."/>
            <person name="Yang J."/>
            <person name="Lee Y."/>
            <person name="Matsushima K."/>
            <person name="Sugano S."/>
            <person name="Sakaizumi M."/>
            <person name="Narita T."/>
            <person name="Ohishi K."/>
            <person name="Haga S."/>
            <person name="Ohta F."/>
            <person name="Nomoto H."/>
            <person name="Nogata K."/>
            <person name="Morishita T."/>
            <person name="Endo T."/>
            <person name="Shin-I T."/>
            <person name="Takeda H."/>
            <person name="Morishita S."/>
            <person name="Kohara Y."/>
        </authorList>
    </citation>
    <scope>NUCLEOTIDE SEQUENCE [LARGE SCALE GENOMIC DNA]</scope>
    <source>
        <strain>Hd-rR</strain>
    </source>
</reference>
<dbReference type="PROSITE" id="PS50032">
    <property type="entry name" value="KA1"/>
    <property type="match status" value="1"/>
</dbReference>
<dbReference type="CDD" id="cd12196">
    <property type="entry name" value="MARK1-3_C"/>
    <property type="match status" value="1"/>
</dbReference>
<evidence type="ECO:0000256" key="13">
    <source>
        <dbReference type="ARBA" id="ARBA00022840"/>
    </source>
</evidence>
<feature type="region of interest" description="Disordered" evidence="18">
    <location>
        <begin position="386"/>
        <end position="536"/>
    </location>
</feature>
<evidence type="ECO:0000313" key="22">
    <source>
        <dbReference type="Ensembl" id="ENSORLP00015008825.1"/>
    </source>
</evidence>
<comment type="catalytic activity">
    <reaction evidence="16">
        <text>L-threonyl-[protein] + ATP = O-phospho-L-threonyl-[protein] + ADP + H(+)</text>
        <dbReference type="Rhea" id="RHEA:46608"/>
        <dbReference type="Rhea" id="RHEA-COMP:11060"/>
        <dbReference type="Rhea" id="RHEA-COMP:11605"/>
        <dbReference type="ChEBI" id="CHEBI:15378"/>
        <dbReference type="ChEBI" id="CHEBI:30013"/>
        <dbReference type="ChEBI" id="CHEBI:30616"/>
        <dbReference type="ChEBI" id="CHEBI:61977"/>
        <dbReference type="ChEBI" id="CHEBI:456216"/>
        <dbReference type="EC" id="2.7.11.1"/>
    </reaction>
</comment>
<evidence type="ECO:0000259" key="19">
    <source>
        <dbReference type="PROSITE" id="PS50011"/>
    </source>
</evidence>
<comment type="cofactor">
    <cofactor evidence="1">
        <name>Mg(2+)</name>
        <dbReference type="ChEBI" id="CHEBI:18420"/>
    </cofactor>
</comment>
<feature type="domain" description="KA1" evidence="21">
    <location>
        <begin position="613"/>
        <end position="662"/>
    </location>
</feature>
<reference evidence="22 23" key="2">
    <citation type="submission" date="2017-04" db="EMBL/GenBank/DDBJ databases">
        <title>CpG methylation of centromeres and impact of large insertions on vertebrate speciation.</title>
        <authorList>
            <person name="Ichikawa K."/>
            <person name="Yoshimura J."/>
            <person name="Morishita S."/>
        </authorList>
    </citation>
    <scope>NUCLEOTIDE SEQUENCE</scope>
    <source>
        <strain evidence="22 23">HSOK</strain>
    </source>
</reference>
<evidence type="ECO:0000313" key="23">
    <source>
        <dbReference type="Proteomes" id="UP000265200"/>
    </source>
</evidence>